<dbReference type="GO" id="GO:0032259">
    <property type="term" value="P:methylation"/>
    <property type="evidence" value="ECO:0007669"/>
    <property type="project" value="UniProtKB-KW"/>
</dbReference>
<comment type="function">
    <text evidence="8">Converts the free carboxyl group of a malonyl-thioester to its methyl ester by transfer of a methyl group from S-adenosyl-L-methionine (SAM). It allows to synthesize pimeloyl-ACP via the fatty acid synthetic pathway.</text>
</comment>
<dbReference type="NCBIfam" id="TIGR02072">
    <property type="entry name" value="BioC"/>
    <property type="match status" value="1"/>
</dbReference>
<dbReference type="HAMAP" id="MF_00835">
    <property type="entry name" value="BioC"/>
    <property type="match status" value="1"/>
</dbReference>
<evidence type="ECO:0000256" key="5">
    <source>
        <dbReference type="ARBA" id="ARBA00022679"/>
    </source>
</evidence>
<organism evidence="10 11">
    <name type="scientific">Propionivibrio dicarboxylicus</name>
    <dbReference type="NCBI Taxonomy" id="83767"/>
    <lineage>
        <taxon>Bacteria</taxon>
        <taxon>Pseudomonadati</taxon>
        <taxon>Pseudomonadota</taxon>
        <taxon>Betaproteobacteria</taxon>
        <taxon>Rhodocyclales</taxon>
        <taxon>Rhodocyclaceae</taxon>
        <taxon>Propionivibrio</taxon>
    </lineage>
</organism>
<evidence type="ECO:0000256" key="3">
    <source>
        <dbReference type="ARBA" id="ARBA00012327"/>
    </source>
</evidence>
<dbReference type="GO" id="GO:0008757">
    <property type="term" value="F:S-adenosylmethionine-dependent methyltransferase activity"/>
    <property type="evidence" value="ECO:0007669"/>
    <property type="project" value="InterPro"/>
</dbReference>
<dbReference type="UniPathway" id="UPA00078"/>
<dbReference type="InterPro" id="IPR011814">
    <property type="entry name" value="BioC"/>
</dbReference>
<dbReference type="PANTHER" id="PTHR13090">
    <property type="entry name" value="ARGININE-HYDROXYLASE NDUFAF5, MITOCHONDRIAL"/>
    <property type="match status" value="1"/>
</dbReference>
<dbReference type="InterPro" id="IPR050602">
    <property type="entry name" value="Malonyl-ACP_OMT"/>
</dbReference>
<evidence type="ECO:0000313" key="10">
    <source>
        <dbReference type="EMBL" id="SDI19625.1"/>
    </source>
</evidence>
<comment type="catalytic activity">
    <reaction evidence="1 8">
        <text>malonyl-[ACP] + S-adenosyl-L-methionine = malonyl-[ACP] methyl ester + S-adenosyl-L-homocysteine</text>
        <dbReference type="Rhea" id="RHEA:17105"/>
        <dbReference type="Rhea" id="RHEA-COMP:9623"/>
        <dbReference type="Rhea" id="RHEA-COMP:9954"/>
        <dbReference type="ChEBI" id="CHEBI:57856"/>
        <dbReference type="ChEBI" id="CHEBI:59789"/>
        <dbReference type="ChEBI" id="CHEBI:78449"/>
        <dbReference type="ChEBI" id="CHEBI:78845"/>
        <dbReference type="EC" id="2.1.1.197"/>
    </reaction>
</comment>
<comment type="similarity">
    <text evidence="8">Belongs to the methyltransferase superfamily.</text>
</comment>
<dbReference type="EMBL" id="FNCY01000014">
    <property type="protein sequence ID" value="SDI19625.1"/>
    <property type="molecule type" value="Genomic_DNA"/>
</dbReference>
<evidence type="ECO:0000256" key="1">
    <source>
        <dbReference type="ARBA" id="ARBA00000852"/>
    </source>
</evidence>
<dbReference type="EC" id="2.1.1.197" evidence="3 8"/>
<dbReference type="CDD" id="cd02440">
    <property type="entry name" value="AdoMet_MTases"/>
    <property type="match status" value="1"/>
</dbReference>
<sequence length="298" mass="33469">METSRLLVDSRQVRRNFARAAGRYDASAILAQEVNRRMLARLDYVKIAPHRILDLGCGTGGSLTALGERYRDATVLGADACEAMLAQAHGEKSRLRRLMPFLRGARAPLLAADAQYLPFASGVFGFLWSNMMLQWLPDPLAAFREMHRVLEVGGLLMFSTLGPDTLKELRASFVDRDAHVQFFADMHDLGDMLVECGFSDPVMDVERLTLTYADFDDLLRDLRHTGATCALPDRRRGLMTRHMLGAVQTRYESWRQEGRLPATIEVVYGHAWKAPARTTADGRDIVRFDPKARFRPGG</sequence>
<dbReference type="Proteomes" id="UP000198607">
    <property type="component" value="Unassembled WGS sequence"/>
</dbReference>
<evidence type="ECO:0000313" key="11">
    <source>
        <dbReference type="Proteomes" id="UP000198607"/>
    </source>
</evidence>
<evidence type="ECO:0000256" key="4">
    <source>
        <dbReference type="ARBA" id="ARBA00022603"/>
    </source>
</evidence>
<keyword evidence="11" id="KW-1185">Reference proteome</keyword>
<gene>
    <name evidence="8" type="primary">bioC</name>
    <name evidence="10" type="ORF">SAMN05660652_03025</name>
</gene>
<dbReference type="GO" id="GO:0010340">
    <property type="term" value="F:carboxyl-O-methyltransferase activity"/>
    <property type="evidence" value="ECO:0007669"/>
    <property type="project" value="UniProtKB-UniRule"/>
</dbReference>
<dbReference type="RefSeq" id="WP_091938754.1">
    <property type="nucleotide sequence ID" value="NZ_FNCY01000014.1"/>
</dbReference>
<dbReference type="OrthoDB" id="9760689at2"/>
<protein>
    <recommendedName>
        <fullName evidence="3 8">Malonyl-[acyl-carrier protein] O-methyltransferase</fullName>
        <shortName evidence="8">Malonyl-ACP O-methyltransferase</shortName>
        <ecNumber evidence="3 8">2.1.1.197</ecNumber>
    </recommendedName>
    <alternativeName>
        <fullName evidence="8">Biotin synthesis protein BioC</fullName>
    </alternativeName>
</protein>
<evidence type="ECO:0000256" key="2">
    <source>
        <dbReference type="ARBA" id="ARBA00004746"/>
    </source>
</evidence>
<feature type="domain" description="Methyltransferase type 11" evidence="9">
    <location>
        <begin position="53"/>
        <end position="158"/>
    </location>
</feature>
<dbReference type="Pfam" id="PF08241">
    <property type="entry name" value="Methyltransf_11"/>
    <property type="match status" value="1"/>
</dbReference>
<comment type="pathway">
    <text evidence="2 8">Cofactor biosynthesis; biotin biosynthesis.</text>
</comment>
<name>A0A1G8IL45_9RHOO</name>
<dbReference type="InterPro" id="IPR013216">
    <property type="entry name" value="Methyltransf_11"/>
</dbReference>
<evidence type="ECO:0000256" key="6">
    <source>
        <dbReference type="ARBA" id="ARBA00022691"/>
    </source>
</evidence>
<keyword evidence="6 8" id="KW-0949">S-adenosyl-L-methionine</keyword>
<proteinExistence type="inferred from homology"/>
<dbReference type="InterPro" id="IPR029063">
    <property type="entry name" value="SAM-dependent_MTases_sf"/>
</dbReference>
<dbReference type="PANTHER" id="PTHR13090:SF1">
    <property type="entry name" value="ARGININE-HYDROXYLASE NDUFAF5, MITOCHONDRIAL"/>
    <property type="match status" value="1"/>
</dbReference>
<evidence type="ECO:0000259" key="9">
    <source>
        <dbReference type="Pfam" id="PF08241"/>
    </source>
</evidence>
<dbReference type="GO" id="GO:0102130">
    <property type="term" value="F:malonyl-CoA methyltransferase activity"/>
    <property type="evidence" value="ECO:0007669"/>
    <property type="project" value="UniProtKB-EC"/>
</dbReference>
<accession>A0A1G8IL45</accession>
<keyword evidence="4 8" id="KW-0489">Methyltransferase</keyword>
<evidence type="ECO:0000256" key="8">
    <source>
        <dbReference type="HAMAP-Rule" id="MF_00835"/>
    </source>
</evidence>
<dbReference type="Gene3D" id="3.40.50.150">
    <property type="entry name" value="Vaccinia Virus protein VP39"/>
    <property type="match status" value="1"/>
</dbReference>
<dbReference type="STRING" id="83767.SAMN05660652_03025"/>
<dbReference type="AlphaFoldDB" id="A0A1G8IL45"/>
<keyword evidence="5 8" id="KW-0808">Transferase</keyword>
<dbReference type="SUPFAM" id="SSF53335">
    <property type="entry name" value="S-adenosyl-L-methionine-dependent methyltransferases"/>
    <property type="match status" value="1"/>
</dbReference>
<keyword evidence="7 8" id="KW-0093">Biotin biosynthesis</keyword>
<reference evidence="10 11" key="1">
    <citation type="submission" date="2016-10" db="EMBL/GenBank/DDBJ databases">
        <authorList>
            <person name="de Groot N.N."/>
        </authorList>
    </citation>
    <scope>NUCLEOTIDE SEQUENCE [LARGE SCALE GENOMIC DNA]</scope>
    <source>
        <strain evidence="10 11">DSM 5885</strain>
    </source>
</reference>
<evidence type="ECO:0000256" key="7">
    <source>
        <dbReference type="ARBA" id="ARBA00022756"/>
    </source>
</evidence>
<dbReference type="GO" id="GO:0009102">
    <property type="term" value="P:biotin biosynthetic process"/>
    <property type="evidence" value="ECO:0007669"/>
    <property type="project" value="UniProtKB-UniRule"/>
</dbReference>